<evidence type="ECO:0000259" key="5">
    <source>
        <dbReference type="PROSITE" id="PS51186"/>
    </source>
</evidence>
<dbReference type="Proteomes" id="UP001589693">
    <property type="component" value="Unassembled WGS sequence"/>
</dbReference>
<comment type="subunit">
    <text evidence="4">Homohexamer; trimer of dimers.</text>
</comment>
<feature type="active site" description="Proton acceptor; via carboxylate" evidence="4">
    <location>
        <position position="401"/>
    </location>
</feature>
<proteinExistence type="inferred from homology"/>
<dbReference type="PANTHER" id="PTHR37817:SF1">
    <property type="entry name" value="N-ACETYLTRANSFERASE EIS"/>
    <property type="match status" value="1"/>
</dbReference>
<dbReference type="GO" id="GO:0016746">
    <property type="term" value="F:acyltransferase activity"/>
    <property type="evidence" value="ECO:0007669"/>
    <property type="project" value="UniProtKB-KW"/>
</dbReference>
<dbReference type="EC" id="2.3.1.-" evidence="6"/>
<protein>
    <submittedName>
        <fullName evidence="6">GNAT family N-acetyltransferase</fullName>
        <ecNumber evidence="6">2.3.1.-</ecNumber>
    </submittedName>
</protein>
<feature type="binding site" evidence="4">
    <location>
        <begin position="83"/>
        <end position="85"/>
    </location>
    <ligand>
        <name>acetyl-CoA</name>
        <dbReference type="ChEBI" id="CHEBI:57288"/>
    </ligand>
</feature>
<dbReference type="InterPro" id="IPR036527">
    <property type="entry name" value="SCP2_sterol-bd_dom_sf"/>
</dbReference>
<keyword evidence="3 4" id="KW-0012">Acyltransferase</keyword>
<feature type="binding site" evidence="4">
    <location>
        <begin position="119"/>
        <end position="120"/>
    </location>
    <ligand>
        <name>acetyl-CoA</name>
        <dbReference type="ChEBI" id="CHEBI:57288"/>
    </ligand>
</feature>
<dbReference type="InterPro" id="IPR051554">
    <property type="entry name" value="Acetyltransferase_Eis"/>
</dbReference>
<dbReference type="PROSITE" id="PS51186">
    <property type="entry name" value="GNAT"/>
    <property type="match status" value="1"/>
</dbReference>
<comment type="similarity">
    <text evidence="1 4">Belongs to the acetyltransferase Eis family.</text>
</comment>
<evidence type="ECO:0000313" key="6">
    <source>
        <dbReference type="EMBL" id="MFB9903483.1"/>
    </source>
</evidence>
<dbReference type="Gene3D" id="3.30.1050.10">
    <property type="entry name" value="SCP2 sterol-binding domain"/>
    <property type="match status" value="1"/>
</dbReference>
<organism evidence="6 7">
    <name type="scientific">Allokutzneria oryzae</name>
    <dbReference type="NCBI Taxonomy" id="1378989"/>
    <lineage>
        <taxon>Bacteria</taxon>
        <taxon>Bacillati</taxon>
        <taxon>Actinomycetota</taxon>
        <taxon>Actinomycetes</taxon>
        <taxon>Pseudonocardiales</taxon>
        <taxon>Pseudonocardiaceae</taxon>
        <taxon>Allokutzneria</taxon>
    </lineage>
</organism>
<dbReference type="InterPro" id="IPR041380">
    <property type="entry name" value="Acetyltransf_17"/>
</dbReference>
<reference evidence="6 7" key="1">
    <citation type="submission" date="2024-09" db="EMBL/GenBank/DDBJ databases">
        <authorList>
            <person name="Sun Q."/>
            <person name="Mori K."/>
        </authorList>
    </citation>
    <scope>NUCLEOTIDE SEQUENCE [LARGE SCALE GENOMIC DNA]</scope>
    <source>
        <strain evidence="6 7">TBRC 7907</strain>
    </source>
</reference>
<evidence type="ECO:0000256" key="2">
    <source>
        <dbReference type="ARBA" id="ARBA00022679"/>
    </source>
</evidence>
<dbReference type="Pfam" id="PF17668">
    <property type="entry name" value="Acetyltransf_17"/>
    <property type="match status" value="1"/>
</dbReference>
<dbReference type="Pfam" id="PF13530">
    <property type="entry name" value="SCP2_2"/>
    <property type="match status" value="1"/>
</dbReference>
<dbReference type="InterPro" id="IPR016181">
    <property type="entry name" value="Acyl_CoA_acyltransferase"/>
</dbReference>
<keyword evidence="2 4" id="KW-0808">Transferase</keyword>
<comment type="caution">
    <text evidence="6">The sequence shown here is derived from an EMBL/GenBank/DDBJ whole genome shotgun (WGS) entry which is preliminary data.</text>
</comment>
<feature type="active site" description="Proton donor" evidence="4">
    <location>
        <position position="124"/>
    </location>
</feature>
<dbReference type="InterPro" id="IPR025559">
    <property type="entry name" value="Eis_dom"/>
</dbReference>
<dbReference type="EMBL" id="JBHLZU010000005">
    <property type="protein sequence ID" value="MFB9903483.1"/>
    <property type="molecule type" value="Genomic_DNA"/>
</dbReference>
<dbReference type="CDD" id="cd04301">
    <property type="entry name" value="NAT_SF"/>
    <property type="match status" value="1"/>
</dbReference>
<accession>A0ABV5ZRH7</accession>
<dbReference type="InterPro" id="IPR022902">
    <property type="entry name" value="NAcTrfase_Eis"/>
</dbReference>
<dbReference type="SUPFAM" id="SSF55729">
    <property type="entry name" value="Acyl-CoA N-acyltransferases (Nat)"/>
    <property type="match status" value="1"/>
</dbReference>
<evidence type="ECO:0000256" key="4">
    <source>
        <dbReference type="HAMAP-Rule" id="MF_01812"/>
    </source>
</evidence>
<evidence type="ECO:0000256" key="3">
    <source>
        <dbReference type="ARBA" id="ARBA00023315"/>
    </source>
</evidence>
<dbReference type="NCBIfam" id="NF002367">
    <property type="entry name" value="PRK01346.1-4"/>
    <property type="match status" value="1"/>
</dbReference>
<evidence type="ECO:0000313" key="7">
    <source>
        <dbReference type="Proteomes" id="UP001589693"/>
    </source>
</evidence>
<dbReference type="InterPro" id="IPR000182">
    <property type="entry name" value="GNAT_dom"/>
</dbReference>
<keyword evidence="7" id="KW-1185">Reference proteome</keyword>
<gene>
    <name evidence="6" type="ORF">ACFFQA_05980</name>
</gene>
<evidence type="ECO:0000256" key="1">
    <source>
        <dbReference type="ARBA" id="ARBA00009213"/>
    </source>
</evidence>
<name>A0ABV5ZRH7_9PSEU</name>
<dbReference type="Pfam" id="PF13527">
    <property type="entry name" value="Acetyltransf_9"/>
    <property type="match status" value="1"/>
</dbReference>
<feature type="domain" description="N-acetyltransferase" evidence="5">
    <location>
        <begin position="4"/>
        <end position="198"/>
    </location>
</feature>
<feature type="binding site" evidence="4">
    <location>
        <begin position="91"/>
        <end position="96"/>
    </location>
    <ligand>
        <name>acetyl-CoA</name>
        <dbReference type="ChEBI" id="CHEBI:57288"/>
    </ligand>
</feature>
<dbReference type="RefSeq" id="WP_377850629.1">
    <property type="nucleotide sequence ID" value="NZ_JBHLZU010000005.1"/>
</dbReference>
<dbReference type="PANTHER" id="PTHR37817">
    <property type="entry name" value="N-ACETYLTRANSFERASE EIS"/>
    <property type="match status" value="1"/>
</dbReference>
<sequence length="401" mass="43962">MSDYVVRVLEEDEKHAAQTVFRGSLHHPPSTDEEWEHAADGYPARRSFGAFRSGRIVGSAQSFGSAMVVPGGKVLPLAAVSRVGVRADHTRRGVLTELMSAQLRQLRELDEPLAALHATESVIYGRFGYGVATRGRTVEAESTRGRTLPPMPSSGEIRLLEPDEMMTVLPGLYERIGLRRPGMMARPESWWRMVVQRRLSLKEHLTVAVHSGPDGDDGFVAYQTSVTPPSEDRTLTVQDLHGTSLGVVLDLWRFLLGVDLVRSVSAWLRPLDEPVELIVPNRGECRTTALGEETWLRLVDVPAALAARSYGDADPVVVEVHDRFLPENAGSYRVGPEGVERTDARADLELPVDALAMLYLGDVSASVLATTGRLTAHDPDALLRADRLFTTGAPPWSGTFF</sequence>
<dbReference type="Gene3D" id="3.40.630.30">
    <property type="match status" value="2"/>
</dbReference>
<dbReference type="HAMAP" id="MF_01812">
    <property type="entry name" value="Eis"/>
    <property type="match status" value="1"/>
</dbReference>
<dbReference type="SUPFAM" id="SSF55718">
    <property type="entry name" value="SCP-like"/>
    <property type="match status" value="1"/>
</dbReference>